<protein>
    <recommendedName>
        <fullName evidence="3">GTP cyclohydrolase</fullName>
    </recommendedName>
</protein>
<proteinExistence type="predicted"/>
<evidence type="ECO:0008006" key="3">
    <source>
        <dbReference type="Google" id="ProtNLM"/>
    </source>
</evidence>
<dbReference type="Proteomes" id="UP001172083">
    <property type="component" value="Unassembled WGS sequence"/>
</dbReference>
<sequence>MTINLLKNVKKYGMYALLLGGVLLASCSDDDEAPEPENEVEVFTDVTLIFTNTADASDVVKARAKDPDGEGVQELQILDDITLSAGTTYTLHYEILNALDADDPEDIGAEIKAEDDEHQFFFSFSNNAFTDPEGDGNIDGNTTGAEAINYIDTDDNGDPVGLFTSWTTSSSPLTDGSFRVRLQHQPNVKTSSSGVNDGDTDFDLTFDLDIE</sequence>
<dbReference type="EMBL" id="JAUJEB010000002">
    <property type="protein sequence ID" value="MDN5213227.1"/>
    <property type="molecule type" value="Genomic_DNA"/>
</dbReference>
<comment type="caution">
    <text evidence="1">The sequence shown here is derived from an EMBL/GenBank/DDBJ whole genome shotgun (WGS) entry which is preliminary data.</text>
</comment>
<name>A0ABT8L8A8_9BACT</name>
<reference evidence="1" key="1">
    <citation type="submission" date="2023-06" db="EMBL/GenBank/DDBJ databases">
        <title>Genomic of Agaribacillus aureum.</title>
        <authorList>
            <person name="Wang G."/>
        </authorList>
    </citation>
    <scope>NUCLEOTIDE SEQUENCE</scope>
    <source>
        <strain evidence="1">BMA12</strain>
    </source>
</reference>
<gene>
    <name evidence="1" type="ORF">QQ020_14255</name>
</gene>
<evidence type="ECO:0000313" key="2">
    <source>
        <dbReference type="Proteomes" id="UP001172083"/>
    </source>
</evidence>
<keyword evidence="2" id="KW-1185">Reference proteome</keyword>
<dbReference type="RefSeq" id="WP_346758567.1">
    <property type="nucleotide sequence ID" value="NZ_JAUJEB010000002.1"/>
</dbReference>
<accession>A0ABT8L8A8</accession>
<evidence type="ECO:0000313" key="1">
    <source>
        <dbReference type="EMBL" id="MDN5213227.1"/>
    </source>
</evidence>
<dbReference type="PROSITE" id="PS51257">
    <property type="entry name" value="PROKAR_LIPOPROTEIN"/>
    <property type="match status" value="1"/>
</dbReference>
<organism evidence="1 2">
    <name type="scientific">Agaribacillus aureus</name>
    <dbReference type="NCBI Taxonomy" id="3051825"/>
    <lineage>
        <taxon>Bacteria</taxon>
        <taxon>Pseudomonadati</taxon>
        <taxon>Bacteroidota</taxon>
        <taxon>Cytophagia</taxon>
        <taxon>Cytophagales</taxon>
        <taxon>Splendidivirgaceae</taxon>
        <taxon>Agaribacillus</taxon>
    </lineage>
</organism>